<protein>
    <recommendedName>
        <fullName evidence="3">DUF4238 domain-containing protein</fullName>
    </recommendedName>
</protein>
<accession>A0AAN1WG32</accession>
<dbReference type="InterPro" id="IPR025332">
    <property type="entry name" value="DUF4238"/>
</dbReference>
<name>A0AAN1WG32_9GAMM</name>
<dbReference type="AlphaFoldDB" id="A0AAN1WG32"/>
<evidence type="ECO:0008006" key="3">
    <source>
        <dbReference type="Google" id="ProtNLM"/>
    </source>
</evidence>
<organism evidence="1 2">
    <name type="scientific">Marinagarivorans cellulosilyticus</name>
    <dbReference type="NCBI Taxonomy" id="2721545"/>
    <lineage>
        <taxon>Bacteria</taxon>
        <taxon>Pseudomonadati</taxon>
        <taxon>Pseudomonadota</taxon>
        <taxon>Gammaproteobacteria</taxon>
        <taxon>Cellvibrionales</taxon>
        <taxon>Cellvibrionaceae</taxon>
        <taxon>Marinagarivorans</taxon>
    </lineage>
</organism>
<dbReference type="EMBL" id="AP023086">
    <property type="protein sequence ID" value="BCD96955.1"/>
    <property type="molecule type" value="Genomic_DNA"/>
</dbReference>
<reference evidence="1 2" key="1">
    <citation type="journal article" date="2022" name="IScience">
        <title>An ultrasensitive nanofiber-based assay for enzymatic hydrolysis and deep-sea microbial degradation of cellulose.</title>
        <authorList>
            <person name="Tsudome M."/>
            <person name="Tachioka M."/>
            <person name="Miyazaki M."/>
            <person name="Uchimura K."/>
            <person name="Tsuda M."/>
            <person name="Takaki Y."/>
            <person name="Deguchi S."/>
        </authorList>
    </citation>
    <scope>NUCLEOTIDE SEQUENCE [LARGE SCALE GENOMIC DNA]</scope>
    <source>
        <strain evidence="1 2">GE09</strain>
    </source>
</reference>
<dbReference type="KEGG" id="marq:MARGE09_P1155"/>
<dbReference type="Pfam" id="PF14022">
    <property type="entry name" value="DUF4238"/>
    <property type="match status" value="1"/>
</dbReference>
<dbReference type="Proteomes" id="UP001320119">
    <property type="component" value="Chromosome"/>
</dbReference>
<dbReference type="RefSeq" id="WP_236986435.1">
    <property type="nucleotide sequence ID" value="NZ_AP023086.1"/>
</dbReference>
<evidence type="ECO:0000313" key="1">
    <source>
        <dbReference type="EMBL" id="BCD96955.1"/>
    </source>
</evidence>
<gene>
    <name evidence="1" type="ORF">MARGE09_P1155</name>
</gene>
<evidence type="ECO:0000313" key="2">
    <source>
        <dbReference type="Proteomes" id="UP001320119"/>
    </source>
</evidence>
<keyword evidence="2" id="KW-1185">Reference proteome</keyword>
<proteinExistence type="predicted"/>
<sequence>MPEKKNQHLVPACYLKNFEADVAKMQKLNPNFSRGVYVNNNRLSDKWRLKSVNNNIFTKSYYYTLHDDDVRQPIIENFLSKVEGDYAKYSSQVIGGNINNENLSFLSYFVTLQFIRVDKFIGSVQGSWNKVAGWMDDFEGTDHYKDALKDIVKRMLPEVDLGGIVHPYAKILLNKTNFPFITSDSPVVRKDMNITDAYKIIPRRYLRNTTNESKEYPCFFLPLSPNLAYISLELIEHSNELVYSYEDLENIFYLNYNTIINSHELVYSPIEEPMKAERELSEYLSRKVATFVKIYTETKRIIEGGAIVANE</sequence>